<dbReference type="RefSeq" id="WP_039399898.1">
    <property type="nucleotide sequence ID" value="NZ_JTDK01000011.1"/>
</dbReference>
<sequence length="138" mass="15257">MSSHGDWNQGVIDEFRSNNGTVSHGFGRALVLLHHVGAKSGVERVSPVMGIRDDEDTWFIAASKGGAPDNPGWYHNLLAHPETTIETPDDGVVRVRAVELKGAERDAAWARFKARSDGFRQYEERTARVIPVLALHRS</sequence>
<evidence type="ECO:0000313" key="4">
    <source>
        <dbReference type="Proteomes" id="UP000031030"/>
    </source>
</evidence>
<gene>
    <name evidence="3" type="ORF">LK09_12570</name>
</gene>
<keyword evidence="4" id="KW-1185">Reference proteome</keyword>
<dbReference type="InterPro" id="IPR004378">
    <property type="entry name" value="F420H2_quin_Rdtase"/>
</dbReference>
<dbReference type="PANTHER" id="PTHR39428:SF1">
    <property type="entry name" value="F420H(2)-DEPENDENT QUINONE REDUCTASE RV1261C"/>
    <property type="match status" value="1"/>
</dbReference>
<dbReference type="InterPro" id="IPR012349">
    <property type="entry name" value="Split_barrel_FMN-bd"/>
</dbReference>
<name>A0A0B2A675_9MICO</name>
<evidence type="ECO:0000256" key="2">
    <source>
        <dbReference type="ARBA" id="ARBA00049106"/>
    </source>
</evidence>
<dbReference type="OrthoDB" id="8225825at2"/>
<dbReference type="AlphaFoldDB" id="A0A0B2A675"/>
<dbReference type="GO" id="GO:0016491">
    <property type="term" value="F:oxidoreductase activity"/>
    <property type="evidence" value="ECO:0007669"/>
    <property type="project" value="InterPro"/>
</dbReference>
<reference evidence="3 4" key="1">
    <citation type="submission" date="2014-11" db="EMBL/GenBank/DDBJ databases">
        <title>Genome sequence of Microbacterium mangrovi MUSC 115(T).</title>
        <authorList>
            <person name="Lee L.-H."/>
        </authorList>
    </citation>
    <scope>NUCLEOTIDE SEQUENCE [LARGE SCALE GENOMIC DNA]</scope>
    <source>
        <strain evidence="3 4">MUSC 115</strain>
    </source>
</reference>
<evidence type="ECO:0000256" key="1">
    <source>
        <dbReference type="ARBA" id="ARBA00008710"/>
    </source>
</evidence>
<dbReference type="GO" id="GO:0070967">
    <property type="term" value="F:coenzyme F420 binding"/>
    <property type="evidence" value="ECO:0007669"/>
    <property type="project" value="TreeGrafter"/>
</dbReference>
<dbReference type="PANTHER" id="PTHR39428">
    <property type="entry name" value="F420H(2)-DEPENDENT QUINONE REDUCTASE RV1261C"/>
    <property type="match status" value="1"/>
</dbReference>
<proteinExistence type="inferred from homology"/>
<dbReference type="Pfam" id="PF04075">
    <property type="entry name" value="F420H2_quin_red"/>
    <property type="match status" value="1"/>
</dbReference>
<accession>A0A0B2A675</accession>
<dbReference type="Proteomes" id="UP000031030">
    <property type="component" value="Unassembled WGS sequence"/>
</dbReference>
<evidence type="ECO:0000313" key="3">
    <source>
        <dbReference type="EMBL" id="KHK97107.1"/>
    </source>
</evidence>
<dbReference type="NCBIfam" id="TIGR00026">
    <property type="entry name" value="hi_GC_TIGR00026"/>
    <property type="match status" value="1"/>
</dbReference>
<dbReference type="GO" id="GO:0005886">
    <property type="term" value="C:plasma membrane"/>
    <property type="evidence" value="ECO:0007669"/>
    <property type="project" value="TreeGrafter"/>
</dbReference>
<dbReference type="Gene3D" id="2.30.110.10">
    <property type="entry name" value="Electron Transport, Fmn-binding Protein, Chain A"/>
    <property type="match status" value="1"/>
</dbReference>
<comment type="caution">
    <text evidence="3">The sequence shown here is derived from an EMBL/GenBank/DDBJ whole genome shotgun (WGS) entry which is preliminary data.</text>
</comment>
<organism evidence="3 4">
    <name type="scientific">Microbacterium mangrovi</name>
    <dbReference type="NCBI Taxonomy" id="1348253"/>
    <lineage>
        <taxon>Bacteria</taxon>
        <taxon>Bacillati</taxon>
        <taxon>Actinomycetota</taxon>
        <taxon>Actinomycetes</taxon>
        <taxon>Micrococcales</taxon>
        <taxon>Microbacteriaceae</taxon>
        <taxon>Microbacterium</taxon>
    </lineage>
</organism>
<dbReference type="EMBL" id="JTDK01000011">
    <property type="protein sequence ID" value="KHK97107.1"/>
    <property type="molecule type" value="Genomic_DNA"/>
</dbReference>
<dbReference type="STRING" id="1348253.LK09_12570"/>
<comment type="similarity">
    <text evidence="1">Belongs to the F420H(2)-dependent quinone reductase family.</text>
</comment>
<protein>
    <submittedName>
        <fullName evidence="3">Cell entry protein</fullName>
    </submittedName>
</protein>
<comment type="catalytic activity">
    <reaction evidence="2">
        <text>oxidized coenzyme F420-(gamma-L-Glu)(n) + a quinol + H(+) = reduced coenzyme F420-(gamma-L-Glu)(n) + a quinone</text>
        <dbReference type="Rhea" id="RHEA:39663"/>
        <dbReference type="Rhea" id="RHEA-COMP:12939"/>
        <dbReference type="Rhea" id="RHEA-COMP:14378"/>
        <dbReference type="ChEBI" id="CHEBI:15378"/>
        <dbReference type="ChEBI" id="CHEBI:24646"/>
        <dbReference type="ChEBI" id="CHEBI:132124"/>
        <dbReference type="ChEBI" id="CHEBI:133980"/>
        <dbReference type="ChEBI" id="CHEBI:139511"/>
    </reaction>
</comment>